<reference evidence="2 3" key="1">
    <citation type="journal article" date="2015" name="Genome Announc.">
        <title>Expanding the biotechnology potential of lactobacilli through comparative genomics of 213 strains and associated genera.</title>
        <authorList>
            <person name="Sun Z."/>
            <person name="Harris H.M."/>
            <person name="McCann A."/>
            <person name="Guo C."/>
            <person name="Argimon S."/>
            <person name="Zhang W."/>
            <person name="Yang X."/>
            <person name="Jeffery I.B."/>
            <person name="Cooney J.C."/>
            <person name="Kagawa T.F."/>
            <person name="Liu W."/>
            <person name="Song Y."/>
            <person name="Salvetti E."/>
            <person name="Wrobel A."/>
            <person name="Rasinkangas P."/>
            <person name="Parkhill J."/>
            <person name="Rea M.C."/>
            <person name="O'Sullivan O."/>
            <person name="Ritari J."/>
            <person name="Douillard F.P."/>
            <person name="Paul Ross R."/>
            <person name="Yang R."/>
            <person name="Briner A.E."/>
            <person name="Felis G.E."/>
            <person name="de Vos W.M."/>
            <person name="Barrangou R."/>
            <person name="Klaenhammer T.R."/>
            <person name="Caufield P.W."/>
            <person name="Cui Y."/>
            <person name="Zhang H."/>
            <person name="O'Toole P.W."/>
        </authorList>
    </citation>
    <scope>NUCLEOTIDE SEQUENCE [LARGE SCALE GENOMIC DNA]</scope>
    <source>
        <strain evidence="2 3">DSM 18390</strain>
    </source>
</reference>
<evidence type="ECO:0000313" key="2">
    <source>
        <dbReference type="EMBL" id="KRM43952.1"/>
    </source>
</evidence>
<dbReference type="InterPro" id="IPR036249">
    <property type="entry name" value="Thioredoxin-like_sf"/>
</dbReference>
<dbReference type="AlphaFoldDB" id="A0A0R1YN88"/>
<protein>
    <submittedName>
        <fullName evidence="2">Thioredoxin</fullName>
    </submittedName>
</protein>
<comment type="caution">
    <text evidence="2">The sequence shown here is derived from an EMBL/GenBank/DDBJ whole genome shotgun (WGS) entry which is preliminary data.</text>
</comment>
<feature type="domain" description="Thioredoxin" evidence="1">
    <location>
        <begin position="1"/>
        <end position="114"/>
    </location>
</feature>
<proteinExistence type="predicted"/>
<dbReference type="PATRIC" id="fig|1423786.4.peg.1146"/>
<dbReference type="PANTHER" id="PTHR10438:SF468">
    <property type="entry name" value="THIOREDOXIN-1-RELATED"/>
    <property type="match status" value="1"/>
</dbReference>
<evidence type="ECO:0000313" key="3">
    <source>
        <dbReference type="Proteomes" id="UP000051010"/>
    </source>
</evidence>
<dbReference type="CDD" id="cd02947">
    <property type="entry name" value="TRX_family"/>
    <property type="match status" value="1"/>
</dbReference>
<dbReference type="PANTHER" id="PTHR10438">
    <property type="entry name" value="THIOREDOXIN"/>
    <property type="match status" value="1"/>
</dbReference>
<dbReference type="EMBL" id="AZFZ01000023">
    <property type="protein sequence ID" value="KRM43952.1"/>
    <property type="molecule type" value="Genomic_DNA"/>
</dbReference>
<name>A0A0R1YN88_9LACO</name>
<evidence type="ECO:0000259" key="1">
    <source>
        <dbReference type="PROSITE" id="PS51352"/>
    </source>
</evidence>
<dbReference type="Gene3D" id="3.40.30.10">
    <property type="entry name" value="Glutaredoxin"/>
    <property type="match status" value="1"/>
</dbReference>
<dbReference type="Pfam" id="PF00085">
    <property type="entry name" value="Thioredoxin"/>
    <property type="match status" value="1"/>
</dbReference>
<gene>
    <name evidence="2" type="ORF">FD47_GL001073</name>
</gene>
<dbReference type="Proteomes" id="UP000051010">
    <property type="component" value="Unassembled WGS sequence"/>
</dbReference>
<dbReference type="InterPro" id="IPR050620">
    <property type="entry name" value="Thioredoxin_H-type-like"/>
</dbReference>
<organism evidence="2 3">
    <name type="scientific">Lentilactobacillus parafarraginis DSM 18390 = JCM 14109</name>
    <dbReference type="NCBI Taxonomy" id="1423786"/>
    <lineage>
        <taxon>Bacteria</taxon>
        <taxon>Bacillati</taxon>
        <taxon>Bacillota</taxon>
        <taxon>Bacilli</taxon>
        <taxon>Lactobacillales</taxon>
        <taxon>Lactobacillaceae</taxon>
        <taxon>Lentilactobacillus</taxon>
    </lineage>
</organism>
<dbReference type="SUPFAM" id="SSF52833">
    <property type="entry name" value="Thioredoxin-like"/>
    <property type="match status" value="1"/>
</dbReference>
<dbReference type="InterPro" id="IPR013766">
    <property type="entry name" value="Thioredoxin_domain"/>
</dbReference>
<sequence length="114" mass="13193">MGKDERFMKDLPKTDLATLKKDISAGKYMLFFTADWCPDCRFIKPAMPEIEKTYSDYQFLKVDRDENIDLAGEMNIMGIPSFVAYDNGQEIGRFSNADRKTKQEVESFIDSLQK</sequence>
<accession>A0A0R1YN88</accession>
<dbReference type="PROSITE" id="PS51352">
    <property type="entry name" value="THIOREDOXIN_2"/>
    <property type="match status" value="1"/>
</dbReference>